<accession>A0A166KMK8</accession>
<name>A0A166KMK8_LACLC</name>
<gene>
    <name evidence="1" type="ORF">AB996_0073</name>
</gene>
<evidence type="ECO:0000313" key="1">
    <source>
        <dbReference type="EMBL" id="KZK08636.1"/>
    </source>
</evidence>
<organism evidence="1 2">
    <name type="scientific">Lactococcus lactis subsp. cremoris</name>
    <name type="common">Streptococcus cremoris</name>
    <dbReference type="NCBI Taxonomy" id="1359"/>
    <lineage>
        <taxon>Bacteria</taxon>
        <taxon>Bacillati</taxon>
        <taxon>Bacillota</taxon>
        <taxon>Bacilli</taxon>
        <taxon>Lactobacillales</taxon>
        <taxon>Streptococcaceae</taxon>
        <taxon>Lactococcus</taxon>
    </lineage>
</organism>
<dbReference type="PATRIC" id="fig|1359.32.peg.2154"/>
<dbReference type="Proteomes" id="UP000076519">
    <property type="component" value="Unassembled WGS sequence"/>
</dbReference>
<sequence>MTNEQLKEIFESRDVENYLLGAKKHYAEIPIIERARIFNNLITARNFGEESVSRNSLKLMVNLSFIFMLFPEKSSHFRRLKRKKIDIQNEGNIFFSFVYRIEELISMKMGQEIDASKITFRAFFSDNFDYSSITTGEYINLFKLYDEVSKEEYKLSLYDNFGLIENVINSPSSWIYRKGIFSPKNKKYSSLHNLFIKAEDFKDKNINLAEISKIMRGSIGIEFSQGIFIPNSTRVYENFFDVLTNNSYTDNSKTDLLENYTKKMISDYFGEENVYLSSFDKSGNEQDIIVKYEDYILLIECKSNNFNSLDGYGDEEERLLLEKFERSIQYGAYQCLRAKNYICNNEPSIFYDLPGKKKRTEIFRITKTNSKKIIKLVVTLKDFLNLAESANHFFHDNLTLNSKTKYFTRDEIEDTWVVNVFALEKIFWKLQETEEFIKYAEYRCSNIQDIEASNSDELVQVGYYISPNYPRFIPRNGMGISITLGNNFANWVNEYELYSAQKALEEWRFDH</sequence>
<dbReference type="EMBL" id="LIYF01000001">
    <property type="protein sequence ID" value="KZK08636.1"/>
    <property type="molecule type" value="Genomic_DNA"/>
</dbReference>
<evidence type="ECO:0000313" key="2">
    <source>
        <dbReference type="Proteomes" id="UP000076519"/>
    </source>
</evidence>
<dbReference type="AlphaFoldDB" id="A0A166KMK8"/>
<dbReference type="RefSeq" id="WP_063280973.1">
    <property type="nucleotide sequence ID" value="NZ_LIYF01000001.1"/>
</dbReference>
<proteinExistence type="predicted"/>
<comment type="caution">
    <text evidence="1">The sequence shown here is derived from an EMBL/GenBank/DDBJ whole genome shotgun (WGS) entry which is preliminary data.</text>
</comment>
<reference evidence="1 2" key="1">
    <citation type="submission" date="2015-08" db="EMBL/GenBank/DDBJ databases">
        <title>Draft Genome Sequences of 11 Lactococcus lactis subspecies cremoris strains.</title>
        <authorList>
            <person name="Wels M."/>
            <person name="Backus L."/>
            <person name="Boekhorst J."/>
            <person name="Dijkstra A."/>
            <person name="Beerthuizen M."/>
            <person name="Siezen R."/>
            <person name="Bachmann H."/>
            <person name="Van Hijum S."/>
        </authorList>
    </citation>
    <scope>NUCLEOTIDE SEQUENCE [LARGE SCALE GENOMIC DNA]</scope>
    <source>
        <strain evidence="1 2">KW10</strain>
    </source>
</reference>
<protein>
    <submittedName>
        <fullName evidence="1">Uncharacterized protein</fullName>
    </submittedName>
</protein>